<evidence type="ECO:0000313" key="3">
    <source>
        <dbReference type="Proteomes" id="UP001595721"/>
    </source>
</evidence>
<dbReference type="EMBL" id="JBHRXJ010000009">
    <property type="protein sequence ID" value="MFC3529043.1"/>
    <property type="molecule type" value="Genomic_DNA"/>
</dbReference>
<evidence type="ECO:0008006" key="4">
    <source>
        <dbReference type="Google" id="ProtNLM"/>
    </source>
</evidence>
<evidence type="ECO:0000313" key="2">
    <source>
        <dbReference type="EMBL" id="MFC3529043.1"/>
    </source>
</evidence>
<dbReference type="InterPro" id="IPR010037">
    <property type="entry name" value="FkbH_domain"/>
</dbReference>
<dbReference type="InterPro" id="IPR036412">
    <property type="entry name" value="HAD-like_sf"/>
</dbReference>
<feature type="region of interest" description="Disordered" evidence="1">
    <location>
        <begin position="579"/>
        <end position="628"/>
    </location>
</feature>
<dbReference type="NCBIfam" id="TIGR01686">
    <property type="entry name" value="FkbH"/>
    <property type="match status" value="1"/>
</dbReference>
<accession>A0ABV7R4P9</accession>
<dbReference type="SUPFAM" id="SSF52266">
    <property type="entry name" value="SGNH hydrolase"/>
    <property type="match status" value="1"/>
</dbReference>
<name>A0ABV7R4P9_9RHOB</name>
<proteinExistence type="predicted"/>
<reference evidence="3" key="1">
    <citation type="journal article" date="2019" name="Int. J. Syst. Evol. Microbiol.">
        <title>The Global Catalogue of Microorganisms (GCM) 10K type strain sequencing project: providing services to taxonomists for standard genome sequencing and annotation.</title>
        <authorList>
            <consortium name="The Broad Institute Genomics Platform"/>
            <consortium name="The Broad Institute Genome Sequencing Center for Infectious Disease"/>
            <person name="Wu L."/>
            <person name="Ma J."/>
        </authorList>
    </citation>
    <scope>NUCLEOTIDE SEQUENCE [LARGE SCALE GENOMIC DNA]</scope>
    <source>
        <strain evidence="3">KCTC 42899</strain>
    </source>
</reference>
<gene>
    <name evidence="2" type="ORF">ACFOMH_12740</name>
</gene>
<feature type="compositionally biased region" description="Low complexity" evidence="1">
    <location>
        <begin position="589"/>
        <end position="628"/>
    </location>
</feature>
<dbReference type="Proteomes" id="UP001595721">
    <property type="component" value="Unassembled WGS sequence"/>
</dbReference>
<dbReference type="RefSeq" id="WP_377744891.1">
    <property type="nucleotide sequence ID" value="NZ_JBHRXJ010000009.1"/>
</dbReference>
<sequence>MSDDPFAAVKAQVKLVIWDLDETLWGGTLSEEGIRPIAENLDMVRALVDRGIMCSICSKNDFDQAKQALEKLGVWDLFVFPHIAWSPKGQAIAQMIEEMGLRDENVLFLDDNHLNLEEAMFFSKALMTVDASKGPVAGLLELPQLKGKDDRKHSRLAQYKVMEQKKDERENSGLSNVDFLRQSEIKIKIITDVENHMDRVLELLNRTNQLNFTKIRANTEKERADLDALLKVSGMHAGLIQVKDRYGDYGVVGFFCVRTKFSGTTVHHFAFSCRTLNMGVEQWVWNYLHRPQFQIAGPVASELDTKDDIDWITEVADFEADSTPAANRRLCLVGGCDLLQVSFYCGTNRDEFVNKQDDQGMLVRYDDVGFILNPRSKQLKHSHPLRHFVGQTLDDMLAFDKSIAESDLVLLSLYFSVPSDLFFTYGGDEWGGEYWATIPPRRFKKLMRDHEKAARFSKEMYHRRLSLEERLVLTRQALQRVHDLRRPETPLFILSAVAEHGEQAKRTIEIRKGYNAMCRSFCEAVPNAHFIDIDTLLEPGEFADSDHYTRTGYFKIAEFVNSHVDAAAQNAALAPPEAELVPLAPPKPVKTSKASKTSKAAKAGTSSKTSKSAKTTIARKTASKVAAR</sequence>
<evidence type="ECO:0000256" key="1">
    <source>
        <dbReference type="SAM" id="MobiDB-lite"/>
    </source>
</evidence>
<protein>
    <recommendedName>
        <fullName evidence="4">HAD-IIIC family phosphatase</fullName>
    </recommendedName>
</protein>
<dbReference type="InterPro" id="IPR023214">
    <property type="entry name" value="HAD_sf"/>
</dbReference>
<comment type="caution">
    <text evidence="2">The sequence shown here is derived from an EMBL/GenBank/DDBJ whole genome shotgun (WGS) entry which is preliminary data.</text>
</comment>
<organism evidence="2 3">
    <name type="scientific">Paracoccus mangrovi</name>
    <dbReference type="NCBI Taxonomy" id="1715645"/>
    <lineage>
        <taxon>Bacteria</taxon>
        <taxon>Pseudomonadati</taxon>
        <taxon>Pseudomonadota</taxon>
        <taxon>Alphaproteobacteria</taxon>
        <taxon>Rhodobacterales</taxon>
        <taxon>Paracoccaceae</taxon>
        <taxon>Paracoccus</taxon>
    </lineage>
</organism>
<dbReference type="SUPFAM" id="SSF56784">
    <property type="entry name" value="HAD-like"/>
    <property type="match status" value="1"/>
</dbReference>
<keyword evidence="3" id="KW-1185">Reference proteome</keyword>
<dbReference type="Gene3D" id="3.40.50.1000">
    <property type="entry name" value="HAD superfamily/HAD-like"/>
    <property type="match status" value="1"/>
</dbReference>